<evidence type="ECO:0000259" key="8">
    <source>
        <dbReference type="Pfam" id="PF00881"/>
    </source>
</evidence>
<reference evidence="9 14" key="4">
    <citation type="submission" date="2018-11" db="EMBL/GenBank/DDBJ databases">
        <authorList>
            <consortium name="Veterinary Laboratory Investigation and Response Network"/>
        </authorList>
    </citation>
    <scope>NUCLEOTIDE SEQUENCE [LARGE SCALE GENOMIC DNA]</scope>
    <source>
        <strain evidence="9 14">SPSE-18-VL-LA-PA-Ryan-0021</strain>
    </source>
</reference>
<keyword evidence="3" id="KW-0285">Flavoprotein</keyword>
<keyword evidence="5" id="KW-0521">NADP</keyword>
<name>A0A1B1P2T5_STAPS</name>
<evidence type="ECO:0000256" key="5">
    <source>
        <dbReference type="ARBA" id="ARBA00022857"/>
    </source>
</evidence>
<evidence type="ECO:0000313" key="9">
    <source>
        <dbReference type="EMBL" id="EGQ4384751.1"/>
    </source>
</evidence>
<dbReference type="PANTHER" id="PTHR43821">
    <property type="entry name" value="NAD(P)H NITROREDUCTASE YDJA-RELATED"/>
    <property type="match status" value="1"/>
</dbReference>
<dbReference type="GO" id="GO:0016491">
    <property type="term" value="F:oxidoreductase activity"/>
    <property type="evidence" value="ECO:0007669"/>
    <property type="project" value="UniProtKB-KW"/>
</dbReference>
<dbReference type="InterPro" id="IPR000415">
    <property type="entry name" value="Nitroreductase-like"/>
</dbReference>
<dbReference type="InterPro" id="IPR052530">
    <property type="entry name" value="NAD(P)H_nitroreductase"/>
</dbReference>
<reference evidence="13" key="3">
    <citation type="journal article" date="2018" name="Vet. Microbiol.">
        <title>Molecular epidemiology of methicillin-resistant staphylococci amongst veterinary personnel, personnel-owned pets, patients and the hospital environment of two companion animal veterinary hospitals.</title>
        <authorList>
            <person name="Worthing K.A."/>
            <person name="Brown J."/>
            <person name="Gerber L."/>
            <person name="Abraham S."/>
            <person name="Trott D."/>
            <person name="Norris J.M."/>
        </authorList>
    </citation>
    <scope>NUCLEOTIDE SEQUENCE [LARGE SCALE GENOMIC DNA]</scope>
    <source>
        <strain evidence="13">ST496-2</strain>
    </source>
</reference>
<sequence>MELQEAIKSRRSIKKFERDMYIDESALKKAIYEAADAPNHGMREPWRVVYVPKHKLGEMSREVSRYAFPRDHEKQQSHYDAVTNLGGFLAIVMKCDARQREENENYLAVGAFAQNLLLLLYEKGIGTCWKTPEYIFKPKVRAAFGVGPDEKLIGFLYLTDLKEEDKFRKVPRKNKAMITEF</sequence>
<dbReference type="InterPro" id="IPR026021">
    <property type="entry name" value="YdjA-like"/>
</dbReference>
<proteinExistence type="inferred from homology"/>
<keyword evidence="6" id="KW-0560">Oxidoreductase</keyword>
<feature type="domain" description="Nitroreductase" evidence="8">
    <location>
        <begin position="7"/>
        <end position="157"/>
    </location>
</feature>
<dbReference type="EMBL" id="AAXKXX010000007">
    <property type="protein sequence ID" value="EGQ4384751.1"/>
    <property type="molecule type" value="Genomic_DNA"/>
</dbReference>
<dbReference type="EMBL" id="QQPC01000040">
    <property type="protein sequence ID" value="REA81623.1"/>
    <property type="molecule type" value="Genomic_DNA"/>
</dbReference>
<evidence type="ECO:0000256" key="6">
    <source>
        <dbReference type="ARBA" id="ARBA00023002"/>
    </source>
</evidence>
<dbReference type="PANTHER" id="PTHR43821:SF1">
    <property type="entry name" value="NAD(P)H NITROREDUCTASE YDJA-RELATED"/>
    <property type="match status" value="1"/>
</dbReference>
<reference evidence="11" key="2">
    <citation type="journal article" date="2018" name="Vet. Microbiol.">
        <title>Methicillin-resistant staphylococci amongst veterinary personnel, personnel-owned pets, patients and the hospital environment of two small animal veterinary hospitals.</title>
        <authorList>
            <person name="Worthing K.A."/>
            <person name="Brown J."/>
            <person name="Gerber L."/>
            <person name="Abraham S."/>
            <person name="Trott D."/>
            <person name="Norris J.M."/>
        </authorList>
    </citation>
    <scope>NUCLEOTIDE SEQUENCE</scope>
    <source>
        <strain evidence="11">ST496-2</strain>
    </source>
</reference>
<dbReference type="Gene3D" id="3.40.109.10">
    <property type="entry name" value="NADH Oxidase"/>
    <property type="match status" value="1"/>
</dbReference>
<evidence type="ECO:0000313" key="12">
    <source>
        <dbReference type="Proteomes" id="UP000246351"/>
    </source>
</evidence>
<dbReference type="eggNOG" id="COG0778">
    <property type="taxonomic scope" value="Bacteria"/>
</dbReference>
<dbReference type="GeneID" id="93824649"/>
<evidence type="ECO:0000256" key="4">
    <source>
        <dbReference type="ARBA" id="ARBA00022643"/>
    </source>
</evidence>
<dbReference type="CDD" id="cd02135">
    <property type="entry name" value="YdjA-like"/>
    <property type="match status" value="1"/>
</dbReference>
<dbReference type="STRING" id="937773.SPSINT_0524"/>
<evidence type="ECO:0000313" key="13">
    <source>
        <dbReference type="Proteomes" id="UP000256409"/>
    </source>
</evidence>
<dbReference type="AlphaFoldDB" id="A0A1B1P2T5"/>
<dbReference type="EMBL" id="QEIV01000190">
    <property type="protein sequence ID" value="PWZ99463.1"/>
    <property type="molecule type" value="Genomic_DNA"/>
</dbReference>
<evidence type="ECO:0000313" key="11">
    <source>
        <dbReference type="EMBL" id="REA81623.1"/>
    </source>
</evidence>
<dbReference type="InterPro" id="IPR029479">
    <property type="entry name" value="Nitroreductase"/>
</dbReference>
<evidence type="ECO:0000313" key="10">
    <source>
        <dbReference type="EMBL" id="PWZ99463.1"/>
    </source>
</evidence>
<organism evidence="10 12">
    <name type="scientific">Staphylococcus pseudintermedius</name>
    <dbReference type="NCBI Taxonomy" id="283734"/>
    <lineage>
        <taxon>Bacteria</taxon>
        <taxon>Bacillati</taxon>
        <taxon>Bacillota</taxon>
        <taxon>Bacilli</taxon>
        <taxon>Bacillales</taxon>
        <taxon>Staphylococcaceae</taxon>
        <taxon>Staphylococcus</taxon>
        <taxon>Staphylococcus intermedius group</taxon>
    </lineage>
</organism>
<evidence type="ECO:0000256" key="7">
    <source>
        <dbReference type="ARBA" id="ARBA00023027"/>
    </source>
</evidence>
<gene>
    <name evidence="10" type="ORF">DD924_02500</name>
    <name evidence="11" type="ORF">DV961_07170</name>
    <name evidence="9" type="ORF">EGV54_06545</name>
</gene>
<evidence type="ECO:0000313" key="14">
    <source>
        <dbReference type="Proteomes" id="UP000600220"/>
    </source>
</evidence>
<reference evidence="10 12" key="1">
    <citation type="journal article" date="2018" name="Vet. Microbiol.">
        <title>Clonal diversity and geographic distribution of methicillin-resistant Staphylococcus pseudintermedius from Australian animals: Discovery of novel sequence types.</title>
        <authorList>
            <person name="Worthing K.A."/>
            <person name="Abraham S."/>
            <person name="Coombs G.W."/>
            <person name="Pang S."/>
            <person name="Saputra S."/>
            <person name="Jordan D."/>
            <person name="Trott D.J."/>
            <person name="Norris J.M."/>
        </authorList>
    </citation>
    <scope>NUCLEOTIDE SEQUENCE [LARGE SCALE GENOMIC DNA]</scope>
    <source>
        <strain evidence="10 12">ST71 3</strain>
    </source>
</reference>
<dbReference type="SUPFAM" id="SSF55469">
    <property type="entry name" value="FMN-dependent nitroreductase-like"/>
    <property type="match status" value="1"/>
</dbReference>
<dbReference type="Pfam" id="PF00881">
    <property type="entry name" value="Nitroreductase"/>
    <property type="match status" value="1"/>
</dbReference>
<dbReference type="Proteomes" id="UP000600220">
    <property type="component" value="Unassembled WGS sequence"/>
</dbReference>
<keyword evidence="14" id="KW-1185">Reference proteome</keyword>
<dbReference type="Proteomes" id="UP000246351">
    <property type="component" value="Unassembled WGS sequence"/>
</dbReference>
<protein>
    <submittedName>
        <fullName evidence="10">Nitroreductase</fullName>
    </submittedName>
</protein>
<dbReference type="OrthoDB" id="9804207at2"/>
<evidence type="ECO:0000256" key="1">
    <source>
        <dbReference type="ARBA" id="ARBA00001917"/>
    </source>
</evidence>
<keyword evidence="4" id="KW-0288">FMN</keyword>
<accession>A0A1B1P2T5</accession>
<comment type="caution">
    <text evidence="10">The sequence shown here is derived from an EMBL/GenBank/DDBJ whole genome shotgun (WGS) entry which is preliminary data.</text>
</comment>
<dbReference type="RefSeq" id="WP_014614459.1">
    <property type="nucleotide sequence ID" value="NZ_BAAFHU010000208.1"/>
</dbReference>
<evidence type="ECO:0000256" key="3">
    <source>
        <dbReference type="ARBA" id="ARBA00022630"/>
    </source>
</evidence>
<evidence type="ECO:0000256" key="2">
    <source>
        <dbReference type="ARBA" id="ARBA00007118"/>
    </source>
</evidence>
<comment type="similarity">
    <text evidence="2">Belongs to the nitroreductase family.</text>
</comment>
<dbReference type="Proteomes" id="UP000256409">
    <property type="component" value="Unassembled WGS sequence"/>
</dbReference>
<keyword evidence="7" id="KW-0520">NAD</keyword>
<comment type="cofactor">
    <cofactor evidence="1">
        <name>FMN</name>
        <dbReference type="ChEBI" id="CHEBI:58210"/>
    </cofactor>
</comment>